<dbReference type="Proteomes" id="UP001268036">
    <property type="component" value="Unassembled WGS sequence"/>
</dbReference>
<sequence>MQTDKGLAPLPGEAIPFSLIRTMTVGPGIQPGLLTSPATENEGALAG</sequence>
<gene>
    <name evidence="1" type="ORF">QE440_002680</name>
</gene>
<accession>A0AAJ2BR89</accession>
<comment type="caution">
    <text evidence="1">The sequence shown here is derived from an EMBL/GenBank/DDBJ whole genome shotgun (WGS) entry which is preliminary data.</text>
</comment>
<protein>
    <submittedName>
        <fullName evidence="1">Uncharacterized protein</fullName>
    </submittedName>
</protein>
<organism evidence="1 2">
    <name type="scientific">Pseudomonas oryzihabitans</name>
    <dbReference type="NCBI Taxonomy" id="47885"/>
    <lineage>
        <taxon>Bacteria</taxon>
        <taxon>Pseudomonadati</taxon>
        <taxon>Pseudomonadota</taxon>
        <taxon>Gammaproteobacteria</taxon>
        <taxon>Pseudomonadales</taxon>
        <taxon>Pseudomonadaceae</taxon>
        <taxon>Pseudomonas</taxon>
    </lineage>
</organism>
<dbReference type="AlphaFoldDB" id="A0AAJ2BR89"/>
<dbReference type="EMBL" id="JAVJAF010000001">
    <property type="protein sequence ID" value="MDR6234939.1"/>
    <property type="molecule type" value="Genomic_DNA"/>
</dbReference>
<name>A0AAJ2BR89_9PSED</name>
<proteinExistence type="predicted"/>
<evidence type="ECO:0000313" key="1">
    <source>
        <dbReference type="EMBL" id="MDR6234939.1"/>
    </source>
</evidence>
<reference evidence="1" key="1">
    <citation type="submission" date="2023-08" db="EMBL/GenBank/DDBJ databases">
        <title>Functional and genomic diversity of the sorghum phyllosphere microbiome.</title>
        <authorList>
            <person name="Shade A."/>
        </authorList>
    </citation>
    <scope>NUCLEOTIDE SEQUENCE</scope>
    <source>
        <strain evidence="1">SORGH_AS_0201</strain>
    </source>
</reference>
<evidence type="ECO:0000313" key="2">
    <source>
        <dbReference type="Proteomes" id="UP001268036"/>
    </source>
</evidence>